<evidence type="ECO:0000256" key="1">
    <source>
        <dbReference type="SAM" id="MobiDB-lite"/>
    </source>
</evidence>
<gene>
    <name evidence="2" type="primary">Dper\GL16324</name>
    <name evidence="2" type="ORF">Dper_GL16324</name>
</gene>
<dbReference type="AlphaFoldDB" id="B4HAE3"/>
<feature type="region of interest" description="Disordered" evidence="1">
    <location>
        <begin position="1"/>
        <end position="25"/>
    </location>
</feature>
<sequence>MRIDRSTGHKSHLRTEADDDRTTGKNSGYCGYGYRYGYGESCDGYPFMPGESTSTNTSKIQNQSSS</sequence>
<keyword evidence="3" id="KW-1185">Reference proteome</keyword>
<dbReference type="HOGENOM" id="CLU_2833877_0_0_1"/>
<proteinExistence type="predicted"/>
<name>B4HAE3_DROPE</name>
<organism evidence="3">
    <name type="scientific">Drosophila persimilis</name>
    <name type="common">Fruit fly</name>
    <dbReference type="NCBI Taxonomy" id="7234"/>
    <lineage>
        <taxon>Eukaryota</taxon>
        <taxon>Metazoa</taxon>
        <taxon>Ecdysozoa</taxon>
        <taxon>Arthropoda</taxon>
        <taxon>Hexapoda</taxon>
        <taxon>Insecta</taxon>
        <taxon>Pterygota</taxon>
        <taxon>Neoptera</taxon>
        <taxon>Endopterygota</taxon>
        <taxon>Diptera</taxon>
        <taxon>Brachycera</taxon>
        <taxon>Muscomorpha</taxon>
        <taxon>Ephydroidea</taxon>
        <taxon>Drosophilidae</taxon>
        <taxon>Drosophila</taxon>
        <taxon>Sophophora</taxon>
    </lineage>
</organism>
<accession>B4HAE3</accession>
<evidence type="ECO:0000313" key="2">
    <source>
        <dbReference type="EMBL" id="EDW37541.1"/>
    </source>
</evidence>
<evidence type="ECO:0000313" key="3">
    <source>
        <dbReference type="Proteomes" id="UP000008744"/>
    </source>
</evidence>
<dbReference type="Proteomes" id="UP000008744">
    <property type="component" value="Unassembled WGS sequence"/>
</dbReference>
<protein>
    <submittedName>
        <fullName evidence="2">GL16324</fullName>
    </submittedName>
</protein>
<feature type="compositionally biased region" description="Basic and acidic residues" evidence="1">
    <location>
        <begin position="1"/>
        <end position="23"/>
    </location>
</feature>
<dbReference type="EMBL" id="CH479240">
    <property type="protein sequence ID" value="EDW37541.1"/>
    <property type="molecule type" value="Genomic_DNA"/>
</dbReference>
<reference evidence="2 3" key="1">
    <citation type="journal article" date="2007" name="Nature">
        <title>Evolution of genes and genomes on the Drosophila phylogeny.</title>
        <authorList>
            <consortium name="Drosophila 12 Genomes Consortium"/>
            <person name="Clark A.G."/>
            <person name="Eisen M.B."/>
            <person name="Smith D.R."/>
            <person name="Bergman C.M."/>
            <person name="Oliver B."/>
            <person name="Markow T.A."/>
            <person name="Kaufman T.C."/>
            <person name="Kellis M."/>
            <person name="Gelbart W."/>
            <person name="Iyer V.N."/>
            <person name="Pollard D.A."/>
            <person name="Sackton T.B."/>
            <person name="Larracuente A.M."/>
            <person name="Singh N.D."/>
            <person name="Abad J.P."/>
            <person name="Abt D.N."/>
            <person name="Adryan B."/>
            <person name="Aguade M."/>
            <person name="Akashi H."/>
            <person name="Anderson W.W."/>
            <person name="Aquadro C.F."/>
            <person name="Ardell D.H."/>
            <person name="Arguello R."/>
            <person name="Artieri C.G."/>
            <person name="Barbash D.A."/>
            <person name="Barker D."/>
            <person name="Barsanti P."/>
            <person name="Batterham P."/>
            <person name="Batzoglou S."/>
            <person name="Begun D."/>
            <person name="Bhutkar A."/>
            <person name="Blanco E."/>
            <person name="Bosak S.A."/>
            <person name="Bradley R.K."/>
            <person name="Brand A.D."/>
            <person name="Brent M.R."/>
            <person name="Brooks A.N."/>
            <person name="Brown R.H."/>
            <person name="Butlin R.K."/>
            <person name="Caggese C."/>
            <person name="Calvi B.R."/>
            <person name="Bernardo de Carvalho A."/>
            <person name="Caspi A."/>
            <person name="Castrezana S."/>
            <person name="Celniker S.E."/>
            <person name="Chang J.L."/>
            <person name="Chapple C."/>
            <person name="Chatterji S."/>
            <person name="Chinwalla A."/>
            <person name="Civetta A."/>
            <person name="Clifton S.W."/>
            <person name="Comeron J.M."/>
            <person name="Costello J.C."/>
            <person name="Coyne J.A."/>
            <person name="Daub J."/>
            <person name="David R.G."/>
            <person name="Delcher A.L."/>
            <person name="Delehaunty K."/>
            <person name="Do C.B."/>
            <person name="Ebling H."/>
            <person name="Edwards K."/>
            <person name="Eickbush T."/>
            <person name="Evans J.D."/>
            <person name="Filipski A."/>
            <person name="Findeiss S."/>
            <person name="Freyhult E."/>
            <person name="Fulton L."/>
            <person name="Fulton R."/>
            <person name="Garcia A.C."/>
            <person name="Gardiner A."/>
            <person name="Garfield D.A."/>
            <person name="Garvin B.E."/>
            <person name="Gibson G."/>
            <person name="Gilbert D."/>
            <person name="Gnerre S."/>
            <person name="Godfrey J."/>
            <person name="Good R."/>
            <person name="Gotea V."/>
            <person name="Gravely B."/>
            <person name="Greenberg A.J."/>
            <person name="Griffiths-Jones S."/>
            <person name="Gross S."/>
            <person name="Guigo R."/>
            <person name="Gustafson E.A."/>
            <person name="Haerty W."/>
            <person name="Hahn M.W."/>
            <person name="Halligan D.L."/>
            <person name="Halpern A.L."/>
            <person name="Halter G.M."/>
            <person name="Han M.V."/>
            <person name="Heger A."/>
            <person name="Hillier L."/>
            <person name="Hinrichs A.S."/>
            <person name="Holmes I."/>
            <person name="Hoskins R.A."/>
            <person name="Hubisz M.J."/>
            <person name="Hultmark D."/>
            <person name="Huntley M.A."/>
            <person name="Jaffe D.B."/>
            <person name="Jagadeeshan S."/>
            <person name="Jeck W.R."/>
            <person name="Johnson J."/>
            <person name="Jones C.D."/>
            <person name="Jordan W.C."/>
            <person name="Karpen G.H."/>
            <person name="Kataoka E."/>
            <person name="Keightley P.D."/>
            <person name="Kheradpour P."/>
            <person name="Kirkness E.F."/>
            <person name="Koerich L.B."/>
            <person name="Kristiansen K."/>
            <person name="Kudrna D."/>
            <person name="Kulathinal R.J."/>
            <person name="Kumar S."/>
            <person name="Kwok R."/>
            <person name="Lander E."/>
            <person name="Langley C.H."/>
            <person name="Lapoint R."/>
            <person name="Lazzaro B.P."/>
            <person name="Lee S.J."/>
            <person name="Levesque L."/>
            <person name="Li R."/>
            <person name="Lin C.F."/>
            <person name="Lin M.F."/>
            <person name="Lindblad-Toh K."/>
            <person name="Llopart A."/>
            <person name="Long M."/>
            <person name="Low L."/>
            <person name="Lozovsky E."/>
            <person name="Lu J."/>
            <person name="Luo M."/>
            <person name="Machado C.A."/>
            <person name="Makalowski W."/>
            <person name="Marzo M."/>
            <person name="Matsuda M."/>
            <person name="Matzkin L."/>
            <person name="McAllister B."/>
            <person name="McBride C.S."/>
            <person name="McKernan B."/>
            <person name="McKernan K."/>
            <person name="Mendez-Lago M."/>
            <person name="Minx P."/>
            <person name="Mollenhauer M.U."/>
            <person name="Montooth K."/>
            <person name="Mount S.M."/>
            <person name="Mu X."/>
            <person name="Myers E."/>
            <person name="Negre B."/>
            <person name="Newfeld S."/>
            <person name="Nielsen R."/>
            <person name="Noor M.A."/>
            <person name="O'Grady P."/>
            <person name="Pachter L."/>
            <person name="Papaceit M."/>
            <person name="Parisi M.J."/>
            <person name="Parisi M."/>
            <person name="Parts L."/>
            <person name="Pedersen J.S."/>
            <person name="Pesole G."/>
            <person name="Phillippy A.M."/>
            <person name="Ponting C.P."/>
            <person name="Pop M."/>
            <person name="Porcelli D."/>
            <person name="Powell J.R."/>
            <person name="Prohaska S."/>
            <person name="Pruitt K."/>
            <person name="Puig M."/>
            <person name="Quesneville H."/>
            <person name="Ram K.R."/>
            <person name="Rand D."/>
            <person name="Rasmussen M.D."/>
            <person name="Reed L.K."/>
            <person name="Reenan R."/>
            <person name="Reily A."/>
            <person name="Remington K.A."/>
            <person name="Rieger T.T."/>
            <person name="Ritchie M.G."/>
            <person name="Robin C."/>
            <person name="Rogers Y.H."/>
            <person name="Rohde C."/>
            <person name="Rozas J."/>
            <person name="Rubenfield M.J."/>
            <person name="Ruiz A."/>
            <person name="Russo S."/>
            <person name="Salzberg S.L."/>
            <person name="Sanchez-Gracia A."/>
            <person name="Saranga D.J."/>
            <person name="Sato H."/>
            <person name="Schaeffer S.W."/>
            <person name="Schatz M.C."/>
            <person name="Schlenke T."/>
            <person name="Schwartz R."/>
            <person name="Segarra C."/>
            <person name="Singh R.S."/>
            <person name="Sirot L."/>
            <person name="Sirota M."/>
            <person name="Sisneros N.B."/>
            <person name="Smith C.D."/>
            <person name="Smith T.F."/>
            <person name="Spieth J."/>
            <person name="Stage D.E."/>
            <person name="Stark A."/>
            <person name="Stephan W."/>
            <person name="Strausberg R.L."/>
            <person name="Strempel S."/>
            <person name="Sturgill D."/>
            <person name="Sutton G."/>
            <person name="Sutton G.G."/>
            <person name="Tao W."/>
            <person name="Teichmann S."/>
            <person name="Tobari Y.N."/>
            <person name="Tomimura Y."/>
            <person name="Tsolas J.M."/>
            <person name="Valente V.L."/>
            <person name="Venter E."/>
            <person name="Venter J.C."/>
            <person name="Vicario S."/>
            <person name="Vieira F.G."/>
            <person name="Vilella A.J."/>
            <person name="Villasante A."/>
            <person name="Walenz B."/>
            <person name="Wang J."/>
            <person name="Wasserman M."/>
            <person name="Watts T."/>
            <person name="Wilson D."/>
            <person name="Wilson R.K."/>
            <person name="Wing R.A."/>
            <person name="Wolfner M.F."/>
            <person name="Wong A."/>
            <person name="Wong G.K."/>
            <person name="Wu C.I."/>
            <person name="Wu G."/>
            <person name="Yamamoto D."/>
            <person name="Yang H.P."/>
            <person name="Yang S.P."/>
            <person name="Yorke J.A."/>
            <person name="Yoshida K."/>
            <person name="Zdobnov E."/>
            <person name="Zhang P."/>
            <person name="Zhang Y."/>
            <person name="Zimin A.V."/>
            <person name="Baldwin J."/>
            <person name="Abdouelleil A."/>
            <person name="Abdulkadir J."/>
            <person name="Abebe A."/>
            <person name="Abera B."/>
            <person name="Abreu J."/>
            <person name="Acer S.C."/>
            <person name="Aftuck L."/>
            <person name="Alexander A."/>
            <person name="An P."/>
            <person name="Anderson E."/>
            <person name="Anderson S."/>
            <person name="Arachi H."/>
            <person name="Azer M."/>
            <person name="Bachantsang P."/>
            <person name="Barry A."/>
            <person name="Bayul T."/>
            <person name="Berlin A."/>
            <person name="Bessette D."/>
            <person name="Bloom T."/>
            <person name="Blye J."/>
            <person name="Boguslavskiy L."/>
            <person name="Bonnet C."/>
            <person name="Boukhgalter B."/>
            <person name="Bourzgui I."/>
            <person name="Brown A."/>
            <person name="Cahill P."/>
            <person name="Channer S."/>
            <person name="Cheshatsang Y."/>
            <person name="Chuda L."/>
            <person name="Citroen M."/>
            <person name="Collymore A."/>
            <person name="Cooke P."/>
            <person name="Costello M."/>
            <person name="D'Aco K."/>
            <person name="Daza R."/>
            <person name="De Haan G."/>
            <person name="DeGray S."/>
            <person name="DeMaso C."/>
            <person name="Dhargay N."/>
            <person name="Dooley K."/>
            <person name="Dooley E."/>
            <person name="Doricent M."/>
            <person name="Dorje P."/>
            <person name="Dorjee K."/>
            <person name="Dupes A."/>
            <person name="Elong R."/>
            <person name="Falk J."/>
            <person name="Farina A."/>
            <person name="Faro S."/>
            <person name="Ferguson D."/>
            <person name="Fisher S."/>
            <person name="Foley C.D."/>
            <person name="Franke A."/>
            <person name="Friedrich D."/>
            <person name="Gadbois L."/>
            <person name="Gearin G."/>
            <person name="Gearin C.R."/>
            <person name="Giannoukos G."/>
            <person name="Goode T."/>
            <person name="Graham J."/>
            <person name="Grandbois E."/>
            <person name="Grewal S."/>
            <person name="Gyaltsen K."/>
            <person name="Hafez N."/>
            <person name="Hagos B."/>
            <person name="Hall J."/>
            <person name="Henson C."/>
            <person name="Hollinger A."/>
            <person name="Honan T."/>
            <person name="Huard M.D."/>
            <person name="Hughes L."/>
            <person name="Hurhula B."/>
            <person name="Husby M.E."/>
            <person name="Kamat A."/>
            <person name="Kanga B."/>
            <person name="Kashin S."/>
            <person name="Khazanovich D."/>
            <person name="Kisner P."/>
            <person name="Lance K."/>
            <person name="Lara M."/>
            <person name="Lee W."/>
            <person name="Lennon N."/>
            <person name="Letendre F."/>
            <person name="LeVine R."/>
            <person name="Lipovsky A."/>
            <person name="Liu X."/>
            <person name="Liu J."/>
            <person name="Liu S."/>
            <person name="Lokyitsang T."/>
            <person name="Lokyitsang Y."/>
            <person name="Lubonja R."/>
            <person name="Lui A."/>
            <person name="MacDonald P."/>
            <person name="Magnisalis V."/>
            <person name="Maru K."/>
            <person name="Matthews C."/>
            <person name="McCusker W."/>
            <person name="McDonough S."/>
            <person name="Mehta T."/>
            <person name="Meldrim J."/>
            <person name="Meneus L."/>
            <person name="Mihai O."/>
            <person name="Mihalev A."/>
            <person name="Mihova T."/>
            <person name="Mittelman R."/>
            <person name="Mlenga V."/>
            <person name="Montmayeur A."/>
            <person name="Mulrain L."/>
            <person name="Navidi A."/>
            <person name="Naylor J."/>
            <person name="Negash T."/>
            <person name="Nguyen T."/>
            <person name="Nguyen N."/>
            <person name="Nicol R."/>
            <person name="Norbu C."/>
            <person name="Norbu N."/>
            <person name="Novod N."/>
            <person name="O'Neill B."/>
            <person name="Osman S."/>
            <person name="Markiewicz E."/>
            <person name="Oyono O.L."/>
            <person name="Patti C."/>
            <person name="Phunkhang P."/>
            <person name="Pierre F."/>
            <person name="Priest M."/>
            <person name="Raghuraman S."/>
            <person name="Rege F."/>
            <person name="Reyes R."/>
            <person name="Rise C."/>
            <person name="Rogov P."/>
            <person name="Ross K."/>
            <person name="Ryan E."/>
            <person name="Settipalli S."/>
            <person name="Shea T."/>
            <person name="Sherpa N."/>
            <person name="Shi L."/>
            <person name="Shih D."/>
            <person name="Sparrow T."/>
            <person name="Spaulding J."/>
            <person name="Stalker J."/>
            <person name="Stange-Thomann N."/>
            <person name="Stavropoulos S."/>
            <person name="Stone C."/>
            <person name="Strader C."/>
            <person name="Tesfaye S."/>
            <person name="Thomson T."/>
            <person name="Thoulutsang Y."/>
            <person name="Thoulutsang D."/>
            <person name="Topham K."/>
            <person name="Topping I."/>
            <person name="Tsamla T."/>
            <person name="Vassiliev H."/>
            <person name="Vo A."/>
            <person name="Wangchuk T."/>
            <person name="Wangdi T."/>
            <person name="Weiand M."/>
            <person name="Wilkinson J."/>
            <person name="Wilson A."/>
            <person name="Yadav S."/>
            <person name="Young G."/>
            <person name="Yu Q."/>
            <person name="Zembek L."/>
            <person name="Zhong D."/>
            <person name="Zimmer A."/>
            <person name="Zwirko Z."/>
            <person name="Jaffe D.B."/>
            <person name="Alvarez P."/>
            <person name="Brockman W."/>
            <person name="Butler J."/>
            <person name="Chin C."/>
            <person name="Gnerre S."/>
            <person name="Grabherr M."/>
            <person name="Kleber M."/>
            <person name="Mauceli E."/>
            <person name="MacCallum I."/>
        </authorList>
    </citation>
    <scope>NUCLEOTIDE SEQUENCE [LARGE SCALE GENOMIC DNA]</scope>
    <source>
        <strain evidence="3">MSH-3 / Tucson 14011-0111.49</strain>
    </source>
</reference>